<accession>A0ACC2JL76</accession>
<gene>
    <name evidence="1" type="ORF">O1611_g5381</name>
</gene>
<protein>
    <submittedName>
        <fullName evidence="1">Uncharacterized protein</fullName>
    </submittedName>
</protein>
<proteinExistence type="predicted"/>
<evidence type="ECO:0000313" key="2">
    <source>
        <dbReference type="Proteomes" id="UP001153332"/>
    </source>
</evidence>
<name>A0ACC2JL76_9PEZI</name>
<comment type="caution">
    <text evidence="1">The sequence shown here is derived from an EMBL/GenBank/DDBJ whole genome shotgun (WGS) entry which is preliminary data.</text>
</comment>
<organism evidence="1 2">
    <name type="scientific">Lasiodiplodia mahajangana</name>
    <dbReference type="NCBI Taxonomy" id="1108764"/>
    <lineage>
        <taxon>Eukaryota</taxon>
        <taxon>Fungi</taxon>
        <taxon>Dikarya</taxon>
        <taxon>Ascomycota</taxon>
        <taxon>Pezizomycotina</taxon>
        <taxon>Dothideomycetes</taxon>
        <taxon>Dothideomycetes incertae sedis</taxon>
        <taxon>Botryosphaeriales</taxon>
        <taxon>Botryosphaeriaceae</taxon>
        <taxon>Lasiodiplodia</taxon>
    </lineage>
</organism>
<sequence length="204" mass="21751">MVPTSTKVLVAPAVSILDEYVSVSQIQAWHPPIMAVWQTTDLPLFPSDVMSQKSYIAEYGWPPHPTSLTTSTPSAGNRSEEPPNDVPDTGALGVPVILAIGIGSVMLIWFIALLLTPPRPRDGPSSSNSTVYTGPQHNEAGHAWRVEVGPPPPDQLDLQDIRSVFGRQPKEEAAAEIDGGRALPLSNRGNQGCGTTISPISTQT</sequence>
<reference evidence="1" key="1">
    <citation type="submission" date="2022-12" db="EMBL/GenBank/DDBJ databases">
        <title>Genome Sequence of Lasiodiplodia mahajangana.</title>
        <authorList>
            <person name="Buettner E."/>
        </authorList>
    </citation>
    <scope>NUCLEOTIDE SEQUENCE</scope>
    <source>
        <strain evidence="1">VT137</strain>
    </source>
</reference>
<keyword evidence="2" id="KW-1185">Reference proteome</keyword>
<dbReference type="Proteomes" id="UP001153332">
    <property type="component" value="Unassembled WGS sequence"/>
</dbReference>
<dbReference type="EMBL" id="JAPUUL010001132">
    <property type="protein sequence ID" value="KAJ8128256.1"/>
    <property type="molecule type" value="Genomic_DNA"/>
</dbReference>
<evidence type="ECO:0000313" key="1">
    <source>
        <dbReference type="EMBL" id="KAJ8128256.1"/>
    </source>
</evidence>